<sequence>MIRRLLPLLCCFTALSLHAAPATFAEAKRLAWPLYEQQSTEFYCGCKYSGNRVDLRSCGYTPRKNANRAQRIEWEHIVPAWVIGHQRQCWQKGGRNNCAANDVQFRRAEADLHNLVPSIGEVNGDRSNYSFAWLPQKPHQYGRCETVVDFKARKVMPRPAIRGMIARTYFYMSDRYKLRLSKQDRQLYEAWSKAYPPKVWEQQRNQQVACVMGWGNPYVGKVDMSRCARKRA</sequence>
<dbReference type="EMBL" id="FMZQ01000004">
    <property type="protein sequence ID" value="SDC54379.1"/>
    <property type="molecule type" value="Genomic_DNA"/>
</dbReference>
<keyword evidence="2" id="KW-0540">Nuclease</keyword>
<dbReference type="Proteomes" id="UP000199467">
    <property type="component" value="Unassembled WGS sequence"/>
</dbReference>
<evidence type="ECO:0000313" key="4">
    <source>
        <dbReference type="EMBL" id="SDC54379.1"/>
    </source>
</evidence>
<evidence type="ECO:0000256" key="3">
    <source>
        <dbReference type="ARBA" id="ARBA00022801"/>
    </source>
</evidence>
<dbReference type="Pfam" id="PF04231">
    <property type="entry name" value="Endonuclease_1"/>
    <property type="match status" value="1"/>
</dbReference>
<evidence type="ECO:0000256" key="1">
    <source>
        <dbReference type="ARBA" id="ARBA00006429"/>
    </source>
</evidence>
<dbReference type="GO" id="GO:0004518">
    <property type="term" value="F:nuclease activity"/>
    <property type="evidence" value="ECO:0007669"/>
    <property type="project" value="UniProtKB-KW"/>
</dbReference>
<proteinExistence type="inferred from homology"/>
<evidence type="ECO:0000256" key="2">
    <source>
        <dbReference type="ARBA" id="ARBA00022722"/>
    </source>
</evidence>
<dbReference type="PANTHER" id="PTHR33607">
    <property type="entry name" value="ENDONUCLEASE-1"/>
    <property type="match status" value="1"/>
</dbReference>
<dbReference type="GO" id="GO:0016787">
    <property type="term" value="F:hydrolase activity"/>
    <property type="evidence" value="ECO:0007669"/>
    <property type="project" value="UniProtKB-KW"/>
</dbReference>
<accession>A0A1G6MFS7</accession>
<dbReference type="SUPFAM" id="SSF54060">
    <property type="entry name" value="His-Me finger endonucleases"/>
    <property type="match status" value="1"/>
</dbReference>
<dbReference type="InterPro" id="IPR044925">
    <property type="entry name" value="His-Me_finger_sf"/>
</dbReference>
<reference evidence="5" key="1">
    <citation type="submission" date="2016-10" db="EMBL/GenBank/DDBJ databases">
        <authorList>
            <person name="Varghese N."/>
            <person name="Submissions S."/>
        </authorList>
    </citation>
    <scope>NUCLEOTIDE SEQUENCE [LARGE SCALE GENOMIC DNA]</scope>
    <source>
        <strain evidence="5">DSM 26382</strain>
    </source>
</reference>
<gene>
    <name evidence="4" type="ORF">SAMN05216576_1047</name>
</gene>
<keyword evidence="5" id="KW-1185">Reference proteome</keyword>
<name>A0A1G6MFS7_9GAMM</name>
<evidence type="ECO:0000313" key="5">
    <source>
        <dbReference type="Proteomes" id="UP000199467"/>
    </source>
</evidence>
<dbReference type="RefSeq" id="WP_017677884.1">
    <property type="nucleotide sequence ID" value="NZ_FMZQ01000004.1"/>
</dbReference>
<protein>
    <submittedName>
        <fullName evidence="4">Deoxyribonuclease-1</fullName>
    </submittedName>
</protein>
<dbReference type="PANTHER" id="PTHR33607:SF2">
    <property type="entry name" value="ENDONUCLEASE-1"/>
    <property type="match status" value="1"/>
</dbReference>
<organism evidence="4 5">
    <name type="scientific">Ectopseudomonas chengduensis</name>
    <dbReference type="NCBI Taxonomy" id="489632"/>
    <lineage>
        <taxon>Bacteria</taxon>
        <taxon>Pseudomonadati</taxon>
        <taxon>Pseudomonadota</taxon>
        <taxon>Gammaproteobacteria</taxon>
        <taxon>Pseudomonadales</taxon>
        <taxon>Pseudomonadaceae</taxon>
        <taxon>Ectopseudomonas</taxon>
    </lineage>
</organism>
<dbReference type="InterPro" id="IPR007346">
    <property type="entry name" value="Endonuclease-I"/>
</dbReference>
<keyword evidence="3" id="KW-0378">Hydrolase</keyword>
<comment type="similarity">
    <text evidence="1">Belongs to the EndA/NucM nuclease family.</text>
</comment>
<dbReference type="AlphaFoldDB" id="A0A1G6MFS7"/>